<dbReference type="Gene3D" id="3.30.70.600">
    <property type="entry name" value="Ribosomal protein S10 domain"/>
    <property type="match status" value="1"/>
</dbReference>
<organism evidence="5">
    <name type="scientific">Jakoba libera</name>
    <name type="common">Flagellate</name>
    <name type="synonym">Cryptobia libera</name>
    <dbReference type="NCBI Taxonomy" id="143017"/>
    <lineage>
        <taxon>Eukaryota</taxon>
        <taxon>Discoba</taxon>
        <taxon>Jakobida</taxon>
        <taxon>Histionina</taxon>
        <taxon>Jakobidae</taxon>
        <taxon>Jakoba</taxon>
    </lineage>
</organism>
<dbReference type="PANTHER" id="PTHR11700">
    <property type="entry name" value="30S RIBOSOMAL PROTEIN S10 FAMILY MEMBER"/>
    <property type="match status" value="1"/>
</dbReference>
<reference evidence="5" key="2">
    <citation type="journal article" date="2006" name="RNA">
        <title>Hybrid E. coli--Mitochondrial ribonuclease P RNAs are catalytically active.</title>
        <authorList>
            <person name="Seif E."/>
            <person name="Cadieux A."/>
            <person name="Lang B.F."/>
        </authorList>
    </citation>
    <scope>NUCLEOTIDE SEQUENCE</scope>
    <source>
        <strain evidence="5">ATCC 50422</strain>
    </source>
</reference>
<dbReference type="GO" id="GO:1990904">
    <property type="term" value="C:ribonucleoprotein complex"/>
    <property type="evidence" value="ECO:0007669"/>
    <property type="project" value="UniProtKB-KW"/>
</dbReference>
<dbReference type="InterPro" id="IPR001848">
    <property type="entry name" value="Ribosomal_uS10"/>
</dbReference>
<comment type="similarity">
    <text evidence="1">Belongs to the universal ribosomal protein uS10 family.</text>
</comment>
<reference evidence="5" key="1">
    <citation type="journal article" date="2004" name="RNA">
        <title>Mitochondrial 3' tRNA editing in the jakobid Seculamonas ecuadoriensis: a novel mechanism and implications for tRNA processing.</title>
        <authorList>
            <person name="Leigh J."/>
            <person name="Lang B.F."/>
        </authorList>
    </citation>
    <scope>NUCLEOTIDE SEQUENCE</scope>
    <source>
        <strain evidence="5">ATCC 50422</strain>
    </source>
</reference>
<reference evidence="5" key="3">
    <citation type="journal article" date="2013" name="Genome Biol. Evol.">
        <title>Strikingly bacteria-like and gene-rich mitochondrial genomes throughout jakobid protists.</title>
        <authorList>
            <person name="Burger G."/>
            <person name="Gray M.W."/>
            <person name="Forget L."/>
            <person name="Lang B.F."/>
        </authorList>
    </citation>
    <scope>NUCLEOTIDE SEQUENCE</scope>
    <source>
        <strain evidence="5">ATCC 50422</strain>
    </source>
</reference>
<dbReference type="RefSeq" id="YP_007890719.1">
    <property type="nucleotide sequence ID" value="NC_021127.1"/>
</dbReference>
<dbReference type="SMART" id="SM01403">
    <property type="entry name" value="Ribosomal_S10"/>
    <property type="match status" value="1"/>
</dbReference>
<dbReference type="GO" id="GO:0003735">
    <property type="term" value="F:structural constituent of ribosome"/>
    <property type="evidence" value="ECO:0007669"/>
    <property type="project" value="InterPro"/>
</dbReference>
<keyword evidence="2 5" id="KW-0689">Ribosomal protein</keyword>
<evidence type="ECO:0000256" key="3">
    <source>
        <dbReference type="ARBA" id="ARBA00023274"/>
    </source>
</evidence>
<dbReference type="EMBL" id="KC353355">
    <property type="protein sequence ID" value="AGH24213.1"/>
    <property type="molecule type" value="Genomic_DNA"/>
</dbReference>
<protein>
    <submittedName>
        <fullName evidence="5">Ribosomal protein S10</fullName>
    </submittedName>
</protein>
<gene>
    <name evidence="5" type="primary">rps10</name>
</gene>
<dbReference type="GeneID" id="15333151"/>
<dbReference type="GO" id="GO:0005840">
    <property type="term" value="C:ribosome"/>
    <property type="evidence" value="ECO:0007669"/>
    <property type="project" value="UniProtKB-KW"/>
</dbReference>
<evidence type="ECO:0000259" key="4">
    <source>
        <dbReference type="SMART" id="SM01403"/>
    </source>
</evidence>
<geneLocation type="mitochondrion" evidence="5"/>
<proteinExistence type="inferred from homology"/>
<dbReference type="InterPro" id="IPR027486">
    <property type="entry name" value="Ribosomal_uS10_dom"/>
</dbReference>
<accession>M4QL88</accession>
<dbReference type="AlphaFoldDB" id="M4QL88"/>
<name>M4QL88_JAKLI</name>
<evidence type="ECO:0000256" key="1">
    <source>
        <dbReference type="ARBA" id="ARBA00007102"/>
    </source>
</evidence>
<evidence type="ECO:0000313" key="5">
    <source>
        <dbReference type="EMBL" id="AGH24213.1"/>
    </source>
</evidence>
<keyword evidence="3" id="KW-0687">Ribonucleoprotein</keyword>
<evidence type="ECO:0000256" key="2">
    <source>
        <dbReference type="ARBA" id="ARBA00022980"/>
    </source>
</evidence>
<dbReference type="Pfam" id="PF00338">
    <property type="entry name" value="Ribosomal_S10"/>
    <property type="match status" value="1"/>
</dbReference>
<keyword evidence="5" id="KW-0496">Mitochondrion</keyword>
<dbReference type="GO" id="GO:0006412">
    <property type="term" value="P:translation"/>
    <property type="evidence" value="ECO:0007669"/>
    <property type="project" value="InterPro"/>
</dbReference>
<dbReference type="SUPFAM" id="SSF54999">
    <property type="entry name" value="Ribosomal protein S10"/>
    <property type="match status" value="1"/>
</dbReference>
<feature type="domain" description="Small ribosomal subunit protein uS10" evidence="4">
    <location>
        <begin position="13"/>
        <end position="106"/>
    </location>
</feature>
<dbReference type="PRINTS" id="PR00971">
    <property type="entry name" value="RIBOSOMALS10"/>
</dbReference>
<dbReference type="InterPro" id="IPR036838">
    <property type="entry name" value="Ribosomal_uS10_dom_sf"/>
</dbReference>
<sequence>MTKSLLPTPVSLKMKLSSYDKKSLEDQCTLLKMKFTTCIPFSLLVSKVSIVDLPTHKMKWTLLRSPHIDKKSREQLEIVTYQKILQMDLRPCKSKLQQISKFFLSGYPKWKMDSSLSISFHLQHQKRYQLVNHL</sequence>